<dbReference type="VEuPathDB" id="FungiDB:AMAG_20284"/>
<evidence type="ECO:0000256" key="1">
    <source>
        <dbReference type="SAM" id="MobiDB-lite"/>
    </source>
</evidence>
<feature type="region of interest" description="Disordered" evidence="1">
    <location>
        <begin position="169"/>
        <end position="191"/>
    </location>
</feature>
<feature type="region of interest" description="Disordered" evidence="1">
    <location>
        <begin position="494"/>
        <end position="540"/>
    </location>
</feature>
<dbReference type="AlphaFoldDB" id="A0A0L0T946"/>
<name>A0A0L0T946_ALLM3</name>
<sequence length="540" mass="57407">MTRLAANCQRRPTLPFLWFFFSTPAHDACTHGNGTRCFATMAAMPTTTTTADSAAMRHVQAMIVQFYQRRRLRDAPDSATATQAGARATSMYLPYRSFSEAVVTNPTYVPIDDLTVYCTLCARSFKMSTKGNLRYILRHEQSLKHSDKLNKLLHGAGLTVSLPAPEAAVEALTSPTSPPGPGAPPSSPPVAAEAAELGTSMKLKKQFLDQSFAMHVESNPLFDQVDPVTVFCKACAKTIKLDRQRSPRTVLLHCESQLHLTRLNQWRLERAAQQQQEQAAQSTGDGASPRYRPIAPAPTAVSGEWSISPSVGAPQPPPPQLPRPHGRSSASLSPLLAHGPLGPTPRSPSSRAHAHHVHAQHPPLHAPSAWTSVVSPAPPPSTHYAHHYPSLPPHAGPAPPAPTGNCIVRIRCLAVRAWNAAYAPGAPAYGPSAAYPTGPYDPALAHLSAPSPPQSTRSPPAHNHGFSPRSMRYAPYLAGAARAPAATARPALAWREPQGASFSGTTPSGTASSVRSSPTGSAAAGDQGQSSKMSLQFLLS</sequence>
<gene>
    <name evidence="2" type="ORF">AMAG_20284</name>
</gene>
<evidence type="ECO:0000313" key="3">
    <source>
        <dbReference type="Proteomes" id="UP000054350"/>
    </source>
</evidence>
<keyword evidence="3" id="KW-1185">Reference proteome</keyword>
<dbReference type="EMBL" id="GG745369">
    <property type="protein sequence ID" value="KNE71059.1"/>
    <property type="molecule type" value="Genomic_DNA"/>
</dbReference>
<dbReference type="OrthoDB" id="5599247at2759"/>
<reference evidence="2 3" key="1">
    <citation type="submission" date="2009-11" db="EMBL/GenBank/DDBJ databases">
        <title>Annotation of Allomyces macrogynus ATCC 38327.</title>
        <authorList>
            <consortium name="The Broad Institute Genome Sequencing Platform"/>
            <person name="Russ C."/>
            <person name="Cuomo C."/>
            <person name="Burger G."/>
            <person name="Gray M.W."/>
            <person name="Holland P.W.H."/>
            <person name="King N."/>
            <person name="Lang F.B.F."/>
            <person name="Roger A.J."/>
            <person name="Ruiz-Trillo I."/>
            <person name="Young S.K."/>
            <person name="Zeng Q."/>
            <person name="Gargeya S."/>
            <person name="Fitzgerald M."/>
            <person name="Haas B."/>
            <person name="Abouelleil A."/>
            <person name="Alvarado L."/>
            <person name="Arachchi H.M."/>
            <person name="Berlin A."/>
            <person name="Chapman S.B."/>
            <person name="Gearin G."/>
            <person name="Goldberg J."/>
            <person name="Griggs A."/>
            <person name="Gujja S."/>
            <person name="Hansen M."/>
            <person name="Heiman D."/>
            <person name="Howarth C."/>
            <person name="Larimer J."/>
            <person name="Lui A."/>
            <person name="MacDonald P.J.P."/>
            <person name="McCowen C."/>
            <person name="Montmayeur A."/>
            <person name="Murphy C."/>
            <person name="Neiman D."/>
            <person name="Pearson M."/>
            <person name="Priest M."/>
            <person name="Roberts A."/>
            <person name="Saif S."/>
            <person name="Shea T."/>
            <person name="Sisk P."/>
            <person name="Stolte C."/>
            <person name="Sykes S."/>
            <person name="Wortman J."/>
            <person name="Nusbaum C."/>
            <person name="Birren B."/>
        </authorList>
    </citation>
    <scope>NUCLEOTIDE SEQUENCE [LARGE SCALE GENOMIC DNA]</scope>
    <source>
        <strain evidence="2 3">ATCC 38327</strain>
    </source>
</reference>
<accession>A0A0L0T946</accession>
<feature type="compositionally biased region" description="Low complexity" evidence="1">
    <location>
        <begin position="360"/>
        <end position="374"/>
    </location>
</feature>
<proteinExistence type="predicted"/>
<feature type="compositionally biased region" description="Polar residues" evidence="1">
    <location>
        <begin position="527"/>
        <end position="540"/>
    </location>
</feature>
<feature type="region of interest" description="Disordered" evidence="1">
    <location>
        <begin position="444"/>
        <end position="468"/>
    </location>
</feature>
<feature type="compositionally biased region" description="Pro residues" evidence="1">
    <location>
        <begin position="176"/>
        <end position="188"/>
    </location>
</feature>
<dbReference type="Proteomes" id="UP000054350">
    <property type="component" value="Unassembled WGS sequence"/>
</dbReference>
<reference evidence="3" key="2">
    <citation type="submission" date="2009-11" db="EMBL/GenBank/DDBJ databases">
        <title>The Genome Sequence of Allomyces macrogynus strain ATCC 38327.</title>
        <authorList>
            <consortium name="The Broad Institute Genome Sequencing Platform"/>
            <person name="Russ C."/>
            <person name="Cuomo C."/>
            <person name="Shea T."/>
            <person name="Young S.K."/>
            <person name="Zeng Q."/>
            <person name="Koehrsen M."/>
            <person name="Haas B."/>
            <person name="Borodovsky M."/>
            <person name="Guigo R."/>
            <person name="Alvarado L."/>
            <person name="Berlin A."/>
            <person name="Borenstein D."/>
            <person name="Chen Z."/>
            <person name="Engels R."/>
            <person name="Freedman E."/>
            <person name="Gellesch M."/>
            <person name="Goldberg J."/>
            <person name="Griggs A."/>
            <person name="Gujja S."/>
            <person name="Heiman D."/>
            <person name="Hepburn T."/>
            <person name="Howarth C."/>
            <person name="Jen D."/>
            <person name="Larson L."/>
            <person name="Lewis B."/>
            <person name="Mehta T."/>
            <person name="Park D."/>
            <person name="Pearson M."/>
            <person name="Roberts A."/>
            <person name="Saif S."/>
            <person name="Shenoy N."/>
            <person name="Sisk P."/>
            <person name="Stolte C."/>
            <person name="Sykes S."/>
            <person name="Walk T."/>
            <person name="White J."/>
            <person name="Yandava C."/>
            <person name="Burger G."/>
            <person name="Gray M.W."/>
            <person name="Holland P.W.H."/>
            <person name="King N."/>
            <person name="Lang F.B.F."/>
            <person name="Roger A.J."/>
            <person name="Ruiz-Trillo I."/>
            <person name="Lander E."/>
            <person name="Nusbaum C."/>
        </authorList>
    </citation>
    <scope>NUCLEOTIDE SEQUENCE [LARGE SCALE GENOMIC DNA]</scope>
    <source>
        <strain evidence="3">ATCC 38327</strain>
    </source>
</reference>
<evidence type="ECO:0000313" key="2">
    <source>
        <dbReference type="EMBL" id="KNE71059.1"/>
    </source>
</evidence>
<protein>
    <submittedName>
        <fullName evidence="2">Uncharacterized protein</fullName>
    </submittedName>
</protein>
<feature type="region of interest" description="Disordered" evidence="1">
    <location>
        <begin position="271"/>
        <end position="374"/>
    </location>
</feature>
<feature type="compositionally biased region" description="Polar residues" evidence="1">
    <location>
        <begin position="500"/>
        <end position="520"/>
    </location>
</feature>
<organism evidence="2 3">
    <name type="scientific">Allomyces macrogynus (strain ATCC 38327)</name>
    <name type="common">Allomyces javanicus var. macrogynus</name>
    <dbReference type="NCBI Taxonomy" id="578462"/>
    <lineage>
        <taxon>Eukaryota</taxon>
        <taxon>Fungi</taxon>
        <taxon>Fungi incertae sedis</taxon>
        <taxon>Blastocladiomycota</taxon>
        <taxon>Blastocladiomycetes</taxon>
        <taxon>Blastocladiales</taxon>
        <taxon>Blastocladiaceae</taxon>
        <taxon>Allomyces</taxon>
    </lineage>
</organism>
<feature type="compositionally biased region" description="Low complexity" evidence="1">
    <location>
        <begin position="271"/>
        <end position="281"/>
    </location>
</feature>
<dbReference type="STRING" id="578462.A0A0L0T946"/>